<dbReference type="OrthoDB" id="2427065at2"/>
<dbReference type="Pfam" id="PF10502">
    <property type="entry name" value="Peptidase_S26"/>
    <property type="match status" value="1"/>
</dbReference>
<dbReference type="GO" id="GO:0006465">
    <property type="term" value="P:signal peptide processing"/>
    <property type="evidence" value="ECO:0007669"/>
    <property type="project" value="InterPro"/>
</dbReference>
<protein>
    <recommendedName>
        <fullName evidence="2">Peptidase S26 domain-containing protein</fullName>
    </recommendedName>
</protein>
<comment type="caution">
    <text evidence="3">The sequence shown here is derived from an EMBL/GenBank/DDBJ whole genome shotgun (WGS) entry which is preliminary data.</text>
</comment>
<dbReference type="Proteomes" id="UP000271374">
    <property type="component" value="Unassembled WGS sequence"/>
</dbReference>
<feature type="chain" id="PRO_5038994484" description="Peptidase S26 domain-containing protein" evidence="1">
    <location>
        <begin position="26"/>
        <end position="200"/>
    </location>
</feature>
<evidence type="ECO:0000313" key="4">
    <source>
        <dbReference type="Proteomes" id="UP000271374"/>
    </source>
</evidence>
<organism evidence="3 4">
    <name type="scientific">Bacillus yapensis</name>
    <dbReference type="NCBI Taxonomy" id="2492960"/>
    <lineage>
        <taxon>Bacteria</taxon>
        <taxon>Bacillati</taxon>
        <taxon>Bacillota</taxon>
        <taxon>Bacilli</taxon>
        <taxon>Bacillales</taxon>
        <taxon>Bacillaceae</taxon>
        <taxon>Bacillus</taxon>
    </lineage>
</organism>
<dbReference type="PROSITE" id="PS51257">
    <property type="entry name" value="PROKAR_LIPOPROTEIN"/>
    <property type="match status" value="1"/>
</dbReference>
<evidence type="ECO:0000259" key="2">
    <source>
        <dbReference type="Pfam" id="PF10502"/>
    </source>
</evidence>
<dbReference type="EMBL" id="RXNT01000002">
    <property type="protein sequence ID" value="RTR35800.1"/>
    <property type="molecule type" value="Genomic_DNA"/>
</dbReference>
<dbReference type="AlphaFoldDB" id="A0A3S0J172"/>
<dbReference type="InterPro" id="IPR036286">
    <property type="entry name" value="LexA/Signal_pep-like_sf"/>
</dbReference>
<feature type="signal peptide" evidence="1">
    <location>
        <begin position="1"/>
        <end position="25"/>
    </location>
</feature>
<feature type="domain" description="Peptidase S26" evidence="2">
    <location>
        <begin position="63"/>
        <end position="177"/>
    </location>
</feature>
<keyword evidence="4" id="KW-1185">Reference proteome</keyword>
<reference evidence="3 4" key="1">
    <citation type="submission" date="2018-12" db="EMBL/GenBank/DDBJ databases">
        <title>Bacillus yapensis draft genome sequence.</title>
        <authorList>
            <person name="Yu L."/>
            <person name="Xu X."/>
            <person name="Tang X."/>
        </authorList>
    </citation>
    <scope>NUCLEOTIDE SEQUENCE [LARGE SCALE GENOMIC DNA]</scope>
    <source>
        <strain evidence="3 4">XXST-01</strain>
    </source>
</reference>
<dbReference type="SUPFAM" id="SSF51306">
    <property type="entry name" value="LexA/Signal peptidase"/>
    <property type="match status" value="1"/>
</dbReference>
<dbReference type="Gene3D" id="2.10.109.10">
    <property type="entry name" value="Umud Fragment, subunit A"/>
    <property type="match status" value="1"/>
</dbReference>
<dbReference type="GO" id="GO:0004252">
    <property type="term" value="F:serine-type endopeptidase activity"/>
    <property type="evidence" value="ECO:0007669"/>
    <property type="project" value="InterPro"/>
</dbReference>
<evidence type="ECO:0000256" key="1">
    <source>
        <dbReference type="SAM" id="SignalP"/>
    </source>
</evidence>
<name>A0A3S0J172_9BACI</name>
<proteinExistence type="predicted"/>
<dbReference type="InterPro" id="IPR019533">
    <property type="entry name" value="Peptidase_S26"/>
</dbReference>
<keyword evidence="1" id="KW-0732">Signal</keyword>
<sequence>MVLIRNFSVLIIILFLCGCSGSTSKLTDTETSAEIQFVEKIGADTITIEYTLDNMDRGERDYYEQPVVIEQNIETNNLTRGSVVWFEDVSGEQKISRVIGLPNEAINIKDGQIFIDGQQLDAFYGKAHRAGLAKQEYLDAMKDAKSTYDEKAANATFEKELKEQKLGDKEYFLVSDDWFRGEMSVVMEQQITGIVLGYEK</sequence>
<accession>A0A3S0J172</accession>
<evidence type="ECO:0000313" key="3">
    <source>
        <dbReference type="EMBL" id="RTR35800.1"/>
    </source>
</evidence>
<gene>
    <name evidence="3" type="ORF">EKG37_03980</name>
</gene>